<sequence>MTPRSQLKRALRYPRRWPIGAQIRVEDAGFLHFDNRAIEYKGSMEALQGSTVQSPTMAPEDVTCAICLEPFASPVTLYCGHTFDRYVHVSLSSAVTGSDAHWSTRRECLVNMVEKPCPVCRQGEIQHDVVVQPKNQIVCTAVKFICSHASDAIEARGLGHEHARLTRLATYVPAKSSTSTSMRHTVSLHWGRFLLASQSLVLPWSAMYGPSGIQDDEAEIPCCLQFCSWSTAFTLACSYVVAMILAQSL</sequence>
<dbReference type="EMBL" id="CAADRA010000053">
    <property type="protein sequence ID" value="VFT78092.1"/>
    <property type="molecule type" value="Genomic_DNA"/>
</dbReference>
<feature type="domain" description="RING-type" evidence="5">
    <location>
        <begin position="64"/>
        <end position="121"/>
    </location>
</feature>
<evidence type="ECO:0000313" key="7">
    <source>
        <dbReference type="EMBL" id="VFT78092.1"/>
    </source>
</evidence>
<evidence type="ECO:0000313" key="6">
    <source>
        <dbReference type="EMBL" id="KAF0719702.1"/>
    </source>
</evidence>
<name>A0A485K8Z8_9STRA</name>
<evidence type="ECO:0000256" key="4">
    <source>
        <dbReference type="PROSITE-ProRule" id="PRU00175"/>
    </source>
</evidence>
<evidence type="ECO:0000256" key="2">
    <source>
        <dbReference type="ARBA" id="ARBA00022771"/>
    </source>
</evidence>
<dbReference type="AlphaFoldDB" id="A0A485K8Z8"/>
<dbReference type="PROSITE" id="PS50089">
    <property type="entry name" value="ZF_RING_2"/>
    <property type="match status" value="1"/>
</dbReference>
<keyword evidence="3" id="KW-0862">Zinc</keyword>
<dbReference type="Pfam" id="PF13445">
    <property type="entry name" value="zf-RING_UBOX"/>
    <property type="match status" value="1"/>
</dbReference>
<evidence type="ECO:0000256" key="1">
    <source>
        <dbReference type="ARBA" id="ARBA00022723"/>
    </source>
</evidence>
<evidence type="ECO:0000259" key="5">
    <source>
        <dbReference type="PROSITE" id="PS50089"/>
    </source>
</evidence>
<dbReference type="InterPro" id="IPR013083">
    <property type="entry name" value="Znf_RING/FYVE/PHD"/>
</dbReference>
<dbReference type="InterPro" id="IPR027370">
    <property type="entry name" value="Znf-RING_euk"/>
</dbReference>
<gene>
    <name evidence="7" type="primary">Aste57867_868</name>
    <name evidence="6" type="ORF">As57867_000867</name>
    <name evidence="7" type="ORF">ASTE57867_868</name>
</gene>
<keyword evidence="1" id="KW-0479">Metal-binding</keyword>
<proteinExistence type="predicted"/>
<dbReference type="GO" id="GO:0008270">
    <property type="term" value="F:zinc ion binding"/>
    <property type="evidence" value="ECO:0007669"/>
    <property type="project" value="UniProtKB-KW"/>
</dbReference>
<dbReference type="SUPFAM" id="SSF57850">
    <property type="entry name" value="RING/U-box"/>
    <property type="match status" value="1"/>
</dbReference>
<reference evidence="7 8" key="1">
    <citation type="submission" date="2019-03" db="EMBL/GenBank/DDBJ databases">
        <authorList>
            <person name="Gaulin E."/>
            <person name="Dumas B."/>
        </authorList>
    </citation>
    <scope>NUCLEOTIDE SEQUENCE [LARGE SCALE GENOMIC DNA]</scope>
    <source>
        <strain evidence="7">CBS 568.67</strain>
    </source>
</reference>
<accession>A0A485K8Z8</accession>
<dbReference type="InterPro" id="IPR001841">
    <property type="entry name" value="Znf_RING"/>
</dbReference>
<evidence type="ECO:0000256" key="3">
    <source>
        <dbReference type="ARBA" id="ARBA00022833"/>
    </source>
</evidence>
<dbReference type="OrthoDB" id="6105938at2759"/>
<protein>
    <submittedName>
        <fullName evidence="7">Aste57867_868 protein</fullName>
    </submittedName>
</protein>
<evidence type="ECO:0000313" key="8">
    <source>
        <dbReference type="Proteomes" id="UP000332933"/>
    </source>
</evidence>
<dbReference type="Gene3D" id="3.30.40.10">
    <property type="entry name" value="Zinc/RING finger domain, C3HC4 (zinc finger)"/>
    <property type="match status" value="1"/>
</dbReference>
<reference evidence="6" key="2">
    <citation type="submission" date="2019-06" db="EMBL/GenBank/DDBJ databases">
        <title>Genomics analysis of Aphanomyces spp. identifies a new class of oomycete effector associated with host adaptation.</title>
        <authorList>
            <person name="Gaulin E."/>
        </authorList>
    </citation>
    <scope>NUCLEOTIDE SEQUENCE</scope>
    <source>
        <strain evidence="6">CBS 578.67</strain>
    </source>
</reference>
<keyword evidence="8" id="KW-1185">Reference proteome</keyword>
<dbReference type="EMBL" id="VJMH01000053">
    <property type="protein sequence ID" value="KAF0719702.1"/>
    <property type="molecule type" value="Genomic_DNA"/>
</dbReference>
<organism evidence="7 8">
    <name type="scientific">Aphanomyces stellatus</name>
    <dbReference type="NCBI Taxonomy" id="120398"/>
    <lineage>
        <taxon>Eukaryota</taxon>
        <taxon>Sar</taxon>
        <taxon>Stramenopiles</taxon>
        <taxon>Oomycota</taxon>
        <taxon>Saprolegniomycetes</taxon>
        <taxon>Saprolegniales</taxon>
        <taxon>Verrucalvaceae</taxon>
        <taxon>Aphanomyces</taxon>
    </lineage>
</organism>
<keyword evidence="2 4" id="KW-0863">Zinc-finger</keyword>
<dbReference type="Proteomes" id="UP000332933">
    <property type="component" value="Unassembled WGS sequence"/>
</dbReference>